<dbReference type="InterPro" id="IPR000223">
    <property type="entry name" value="Pept_S26A_signal_pept_1"/>
</dbReference>
<dbReference type="GO" id="GO:0009003">
    <property type="term" value="F:signal peptidase activity"/>
    <property type="evidence" value="ECO:0007669"/>
    <property type="project" value="UniProtKB-EC"/>
</dbReference>
<evidence type="ECO:0000256" key="1">
    <source>
        <dbReference type="ARBA" id="ARBA00009370"/>
    </source>
</evidence>
<dbReference type="EC" id="3.4.21.89" evidence="4"/>
<gene>
    <name evidence="6" type="ORF">CferDRAFT_1102</name>
</gene>
<protein>
    <recommendedName>
        <fullName evidence="2 4">Signal peptidase I</fullName>
        <ecNumber evidence="4">3.4.21.89</ecNumber>
    </recommendedName>
</protein>
<comment type="similarity">
    <text evidence="1 4">Belongs to the peptidase S26 family.</text>
</comment>
<keyword evidence="4" id="KW-0645">Protease</keyword>
<evidence type="ECO:0000256" key="4">
    <source>
        <dbReference type="RuleBase" id="RU362042"/>
    </source>
</evidence>
<feature type="active site" evidence="3">
    <location>
        <position position="101"/>
    </location>
</feature>
<dbReference type="InterPro" id="IPR019533">
    <property type="entry name" value="Peptidase_S26"/>
</dbReference>
<feature type="domain" description="Peptidase S26" evidence="5">
    <location>
        <begin position="16"/>
        <end position="249"/>
    </location>
</feature>
<keyword evidence="4" id="KW-0812">Transmembrane</keyword>
<accession>Q0YS97</accession>
<dbReference type="Pfam" id="PF10502">
    <property type="entry name" value="Peptidase_S26"/>
    <property type="match status" value="1"/>
</dbReference>
<dbReference type="EMBL" id="AASE01000007">
    <property type="protein sequence ID" value="EAT59095.1"/>
    <property type="molecule type" value="Genomic_DNA"/>
</dbReference>
<evidence type="ECO:0000313" key="6">
    <source>
        <dbReference type="EMBL" id="EAT59095.1"/>
    </source>
</evidence>
<dbReference type="RefSeq" id="WP_006366163.1">
    <property type="nucleotide sequence ID" value="NZ_AASE01000007.1"/>
</dbReference>
<dbReference type="PANTHER" id="PTHR43390:SF1">
    <property type="entry name" value="CHLOROPLAST PROCESSING PEPTIDASE"/>
    <property type="match status" value="1"/>
</dbReference>
<reference evidence="6 7" key="1">
    <citation type="submission" date="2006-07" db="EMBL/GenBank/DDBJ databases">
        <title>Annotation of the draft genome assembly of Chlorobium ferroxidans DSM 13031.</title>
        <authorList>
            <consortium name="US DOE Joint Genome Institute (JGI-ORNL)"/>
            <person name="Larimer F."/>
            <person name="Land M."/>
            <person name="Hauser L."/>
        </authorList>
    </citation>
    <scope>NUCLEOTIDE SEQUENCE [LARGE SCALE GENOMIC DNA]</scope>
    <source>
        <strain evidence="6 7">DSM 13031</strain>
    </source>
</reference>
<dbReference type="GO" id="GO:0006465">
    <property type="term" value="P:signal peptide processing"/>
    <property type="evidence" value="ECO:0007669"/>
    <property type="project" value="InterPro"/>
</dbReference>
<feature type="active site" evidence="3">
    <location>
        <position position="46"/>
    </location>
</feature>
<dbReference type="Proteomes" id="UP000004162">
    <property type="component" value="Unassembled WGS sequence"/>
</dbReference>
<proteinExistence type="inferred from homology"/>
<dbReference type="Gene3D" id="2.10.109.10">
    <property type="entry name" value="Umud Fragment, subunit A"/>
    <property type="match status" value="1"/>
</dbReference>
<comment type="subcellular location">
    <subcellularLocation>
        <location evidence="4">Membrane</location>
        <topology evidence="4">Single-pass type II membrane protein</topology>
    </subcellularLocation>
</comment>
<dbReference type="InterPro" id="IPR036286">
    <property type="entry name" value="LexA/Signal_pep-like_sf"/>
</dbReference>
<evidence type="ECO:0000313" key="7">
    <source>
        <dbReference type="Proteomes" id="UP000004162"/>
    </source>
</evidence>
<dbReference type="CDD" id="cd06530">
    <property type="entry name" value="S26_SPase_I"/>
    <property type="match status" value="1"/>
</dbReference>
<name>Q0YS97_9CHLB</name>
<dbReference type="PANTHER" id="PTHR43390">
    <property type="entry name" value="SIGNAL PEPTIDASE I"/>
    <property type="match status" value="1"/>
</dbReference>
<feature type="transmembrane region" description="Helical" evidence="4">
    <location>
        <begin position="18"/>
        <end position="37"/>
    </location>
</feature>
<evidence type="ECO:0000256" key="3">
    <source>
        <dbReference type="PIRSR" id="PIRSR600223-1"/>
    </source>
</evidence>
<dbReference type="NCBIfam" id="TIGR02227">
    <property type="entry name" value="sigpep_I_bact"/>
    <property type="match status" value="1"/>
</dbReference>
<dbReference type="OrthoDB" id="9802919at2"/>
<evidence type="ECO:0000259" key="5">
    <source>
        <dbReference type="Pfam" id="PF10502"/>
    </source>
</evidence>
<reference evidence="6 7" key="2">
    <citation type="submission" date="2006-07" db="EMBL/GenBank/DDBJ databases">
        <title>Sequencing of the draft genome and assembly of Chlorobium ferroxidans DSM 13031.</title>
        <authorList>
            <consortium name="US DOE Joint Genome Institute (JGI-PGF)"/>
            <person name="Copeland A."/>
            <person name="Lucas S."/>
            <person name="Lapidus A."/>
            <person name="Barry K."/>
            <person name="Glavina del Rio T."/>
            <person name="Dalin E."/>
            <person name="Tice H."/>
            <person name="Bruce D."/>
            <person name="Pitluck S."/>
            <person name="Richardson P."/>
        </authorList>
    </citation>
    <scope>NUCLEOTIDE SEQUENCE [LARGE SCALE GENOMIC DNA]</scope>
    <source>
        <strain evidence="6 7">DSM 13031</strain>
    </source>
</reference>
<keyword evidence="7" id="KW-1185">Reference proteome</keyword>
<dbReference type="AlphaFoldDB" id="Q0YS97"/>
<comment type="catalytic activity">
    <reaction evidence="4">
        <text>Cleavage of hydrophobic, N-terminal signal or leader sequences from secreted and periplasmic proteins.</text>
        <dbReference type="EC" id="3.4.21.89"/>
    </reaction>
</comment>
<evidence type="ECO:0000256" key="2">
    <source>
        <dbReference type="ARBA" id="ARBA00019232"/>
    </source>
</evidence>
<dbReference type="PRINTS" id="PR00727">
    <property type="entry name" value="LEADERPTASE"/>
</dbReference>
<keyword evidence="4" id="KW-1133">Transmembrane helix</keyword>
<keyword evidence="4" id="KW-0472">Membrane</keyword>
<dbReference type="GO" id="GO:0004252">
    <property type="term" value="F:serine-type endopeptidase activity"/>
    <property type="evidence" value="ECO:0007669"/>
    <property type="project" value="InterPro"/>
</dbReference>
<organism evidence="6 7">
    <name type="scientific">Chlorobium ferrooxidans DSM 13031</name>
    <dbReference type="NCBI Taxonomy" id="377431"/>
    <lineage>
        <taxon>Bacteria</taxon>
        <taxon>Pseudomonadati</taxon>
        <taxon>Chlorobiota</taxon>
        <taxon>Chlorobiia</taxon>
        <taxon>Chlorobiales</taxon>
        <taxon>Chlorobiaceae</taxon>
        <taxon>Chlorobium/Pelodictyon group</taxon>
        <taxon>Chlorobium</taxon>
    </lineage>
</organism>
<keyword evidence="4 6" id="KW-0378">Hydrolase</keyword>
<sequence>MALSNQPGKPEKKHSQEWFEALIIAAIFATVLRIFVVESYRIPTGSMENTLLAGDFLFVNKYVYGPKIPFTDIRLPGVDEVKRGDVIVFKFPKDRSMNYIKRCVAISGDTLEIHDRQLSVNKKPVALPPEGQFLSSVIPAGIGDEMIFPQFSNYNKDNYGPIRVPRKGDVIKLNAQTWPLYADLVADEGHDVSLQGRLVFIDGAPATEYRVQSNYYFAMGDNRDNSLDSRFWGFLPEKDLVGEALIVYWSWNPDLSIFTNPVGKLASIRWQRSGMLIH</sequence>
<dbReference type="SUPFAM" id="SSF51306">
    <property type="entry name" value="LexA/Signal peptidase"/>
    <property type="match status" value="1"/>
</dbReference>
<comment type="caution">
    <text evidence="6">The sequence shown here is derived from an EMBL/GenBank/DDBJ whole genome shotgun (WGS) entry which is preliminary data.</text>
</comment>
<dbReference type="GO" id="GO:0016020">
    <property type="term" value="C:membrane"/>
    <property type="evidence" value="ECO:0007669"/>
    <property type="project" value="UniProtKB-SubCell"/>
</dbReference>